<protein>
    <submittedName>
        <fullName evidence="1">Uncharacterized protein</fullName>
    </submittedName>
</protein>
<organism evidence="1 2">
    <name type="scientific">Scleroderma citrinum Foug A</name>
    <dbReference type="NCBI Taxonomy" id="1036808"/>
    <lineage>
        <taxon>Eukaryota</taxon>
        <taxon>Fungi</taxon>
        <taxon>Dikarya</taxon>
        <taxon>Basidiomycota</taxon>
        <taxon>Agaricomycotina</taxon>
        <taxon>Agaricomycetes</taxon>
        <taxon>Agaricomycetidae</taxon>
        <taxon>Boletales</taxon>
        <taxon>Sclerodermatineae</taxon>
        <taxon>Sclerodermataceae</taxon>
        <taxon>Scleroderma</taxon>
    </lineage>
</organism>
<reference evidence="1 2" key="1">
    <citation type="submission" date="2014-04" db="EMBL/GenBank/DDBJ databases">
        <authorList>
            <consortium name="DOE Joint Genome Institute"/>
            <person name="Kuo A."/>
            <person name="Kohler A."/>
            <person name="Nagy L.G."/>
            <person name="Floudas D."/>
            <person name="Copeland A."/>
            <person name="Barry K.W."/>
            <person name="Cichocki N."/>
            <person name="Veneault-Fourrey C."/>
            <person name="LaButti K."/>
            <person name="Lindquist E.A."/>
            <person name="Lipzen A."/>
            <person name="Lundell T."/>
            <person name="Morin E."/>
            <person name="Murat C."/>
            <person name="Sun H."/>
            <person name="Tunlid A."/>
            <person name="Henrissat B."/>
            <person name="Grigoriev I.V."/>
            <person name="Hibbett D.S."/>
            <person name="Martin F."/>
            <person name="Nordberg H.P."/>
            <person name="Cantor M.N."/>
            <person name="Hua S.X."/>
        </authorList>
    </citation>
    <scope>NUCLEOTIDE SEQUENCE [LARGE SCALE GENOMIC DNA]</scope>
    <source>
        <strain evidence="1 2">Foug A</strain>
    </source>
</reference>
<reference evidence="2" key="2">
    <citation type="submission" date="2015-01" db="EMBL/GenBank/DDBJ databases">
        <title>Evolutionary Origins and Diversification of the Mycorrhizal Mutualists.</title>
        <authorList>
            <consortium name="DOE Joint Genome Institute"/>
            <consortium name="Mycorrhizal Genomics Consortium"/>
            <person name="Kohler A."/>
            <person name="Kuo A."/>
            <person name="Nagy L.G."/>
            <person name="Floudas D."/>
            <person name="Copeland A."/>
            <person name="Barry K.W."/>
            <person name="Cichocki N."/>
            <person name="Veneault-Fourrey C."/>
            <person name="LaButti K."/>
            <person name="Lindquist E.A."/>
            <person name="Lipzen A."/>
            <person name="Lundell T."/>
            <person name="Morin E."/>
            <person name="Murat C."/>
            <person name="Riley R."/>
            <person name="Ohm R."/>
            <person name="Sun H."/>
            <person name="Tunlid A."/>
            <person name="Henrissat B."/>
            <person name="Grigoriev I.V."/>
            <person name="Hibbett D.S."/>
            <person name="Martin F."/>
        </authorList>
    </citation>
    <scope>NUCLEOTIDE SEQUENCE [LARGE SCALE GENOMIC DNA]</scope>
    <source>
        <strain evidence="2">Foug A</strain>
    </source>
</reference>
<dbReference type="STRING" id="1036808.A0A0C2YX03"/>
<dbReference type="InParanoid" id="A0A0C2YX03"/>
<accession>A0A0C2YX03</accession>
<name>A0A0C2YX03_9AGAM</name>
<dbReference type="HOGENOM" id="CLU_006344_0_1_1"/>
<evidence type="ECO:0000313" key="2">
    <source>
        <dbReference type="Proteomes" id="UP000053989"/>
    </source>
</evidence>
<gene>
    <name evidence="1" type="ORF">SCLCIDRAFT_31364</name>
</gene>
<evidence type="ECO:0000313" key="1">
    <source>
        <dbReference type="EMBL" id="KIM54118.1"/>
    </source>
</evidence>
<keyword evidence="2" id="KW-1185">Reference proteome</keyword>
<dbReference type="AlphaFoldDB" id="A0A0C2YX03"/>
<dbReference type="EMBL" id="KN822162">
    <property type="protein sequence ID" value="KIM54118.1"/>
    <property type="molecule type" value="Genomic_DNA"/>
</dbReference>
<sequence length="341" mass="38555">MDDEGLDHRVRTLPPCFGLRHFKGGWSRLSQISGKEQKDMACILLGCLVGKVPNPVITCYRALLDFIYLTQYPTHDDNSLDYMEDALNLFHKHKHVLIDLGVCEHLDIPKFHSMVHYVESIKNFGTTDNYNMEMFEHVHINMAKEGWKASNFRNKVPQMTRWLTQQEKVSIFQCYIQGCNVKKDRNSIHPSSTPALSRTGLVISQHPTVPCQTIFSIQISHNAPSFSFHLCQYLNSLLPPAKTISRAQLPNAQLPFDRADIWHSCKFPLDILGNDVDGQEGLDAVKAKPGSEGDARFDTVLVAHSEDAETTGLKGMKVGHLWVIFKLPEVISHLQLINIPS</sequence>
<dbReference type="Proteomes" id="UP000053989">
    <property type="component" value="Unassembled WGS sequence"/>
</dbReference>
<dbReference type="OrthoDB" id="2688614at2759"/>
<proteinExistence type="predicted"/>